<dbReference type="AlphaFoldDB" id="A0A0F9SYM3"/>
<reference evidence="1" key="1">
    <citation type="journal article" date="2015" name="Nature">
        <title>Complex archaea that bridge the gap between prokaryotes and eukaryotes.</title>
        <authorList>
            <person name="Spang A."/>
            <person name="Saw J.H."/>
            <person name="Jorgensen S.L."/>
            <person name="Zaremba-Niedzwiedzka K."/>
            <person name="Martijn J."/>
            <person name="Lind A.E."/>
            <person name="van Eijk R."/>
            <person name="Schleper C."/>
            <person name="Guy L."/>
            <person name="Ettema T.J."/>
        </authorList>
    </citation>
    <scope>NUCLEOTIDE SEQUENCE</scope>
</reference>
<comment type="caution">
    <text evidence="1">The sequence shown here is derived from an EMBL/GenBank/DDBJ whole genome shotgun (WGS) entry which is preliminary data.</text>
</comment>
<proteinExistence type="predicted"/>
<dbReference type="EMBL" id="LAZR01000370">
    <property type="protein sequence ID" value="KKN72049.1"/>
    <property type="molecule type" value="Genomic_DNA"/>
</dbReference>
<protein>
    <submittedName>
        <fullName evidence="1">Uncharacterized protein</fullName>
    </submittedName>
</protein>
<sequence>MTQRIKDAFAGAIKTGYAPDMTSKSRRAARAMLWSWFENSWNRRDLDVSLTHCLEYIEYASEEEKDALIVARALKDNKAAADISDRILERYRDES</sequence>
<name>A0A0F9SYM3_9ZZZZ</name>
<organism evidence="1">
    <name type="scientific">marine sediment metagenome</name>
    <dbReference type="NCBI Taxonomy" id="412755"/>
    <lineage>
        <taxon>unclassified sequences</taxon>
        <taxon>metagenomes</taxon>
        <taxon>ecological metagenomes</taxon>
    </lineage>
</organism>
<evidence type="ECO:0000313" key="1">
    <source>
        <dbReference type="EMBL" id="KKN72049.1"/>
    </source>
</evidence>
<gene>
    <name evidence="1" type="ORF">LCGC14_0414440</name>
</gene>
<accession>A0A0F9SYM3</accession>